<evidence type="ECO:0000313" key="2">
    <source>
        <dbReference type="Proteomes" id="UP000266723"/>
    </source>
</evidence>
<proteinExistence type="predicted"/>
<organism evidence="1 2">
    <name type="scientific">Brassica cretica</name>
    <name type="common">Mustard</name>
    <dbReference type="NCBI Taxonomy" id="69181"/>
    <lineage>
        <taxon>Eukaryota</taxon>
        <taxon>Viridiplantae</taxon>
        <taxon>Streptophyta</taxon>
        <taxon>Embryophyta</taxon>
        <taxon>Tracheophyta</taxon>
        <taxon>Spermatophyta</taxon>
        <taxon>Magnoliopsida</taxon>
        <taxon>eudicotyledons</taxon>
        <taxon>Gunneridae</taxon>
        <taxon>Pentapetalae</taxon>
        <taxon>rosids</taxon>
        <taxon>malvids</taxon>
        <taxon>Brassicales</taxon>
        <taxon>Brassicaceae</taxon>
        <taxon>Brassiceae</taxon>
        <taxon>Brassica</taxon>
    </lineage>
</organism>
<dbReference type="EMBL" id="QGKV02000649">
    <property type="protein sequence ID" value="KAF3581696.1"/>
    <property type="molecule type" value="Genomic_DNA"/>
</dbReference>
<gene>
    <name evidence="1" type="ORF">DY000_02033741</name>
</gene>
<sequence length="85" mass="10084">MFNILCLDTILVYNAYFDVHFERLKRVLHVLGKETLIAYLSKYMSCTYDPGILVSVLSVQDKQIQSQRNVRKKSIDRAYQPEIWR</sequence>
<accession>A0ABQ7DX86</accession>
<evidence type="ECO:0000313" key="1">
    <source>
        <dbReference type="EMBL" id="KAF3581696.1"/>
    </source>
</evidence>
<protein>
    <submittedName>
        <fullName evidence="1">Uncharacterized protein</fullName>
    </submittedName>
</protein>
<keyword evidence="2" id="KW-1185">Reference proteome</keyword>
<comment type="caution">
    <text evidence="1">The sequence shown here is derived from an EMBL/GenBank/DDBJ whole genome shotgun (WGS) entry which is preliminary data.</text>
</comment>
<dbReference type="Proteomes" id="UP000266723">
    <property type="component" value="Unassembled WGS sequence"/>
</dbReference>
<name>A0ABQ7DX86_BRACR</name>
<reference evidence="1 2" key="1">
    <citation type="journal article" date="2020" name="BMC Genomics">
        <title>Intraspecific diversification of the crop wild relative Brassica cretica Lam. using demographic model selection.</title>
        <authorList>
            <person name="Kioukis A."/>
            <person name="Michalopoulou V.A."/>
            <person name="Briers L."/>
            <person name="Pirintsos S."/>
            <person name="Studholme D.J."/>
            <person name="Pavlidis P."/>
            <person name="Sarris P.F."/>
        </authorList>
    </citation>
    <scope>NUCLEOTIDE SEQUENCE [LARGE SCALE GENOMIC DNA]</scope>
    <source>
        <strain evidence="2">cv. PFS-1207/04</strain>
    </source>
</reference>